<evidence type="ECO:0000256" key="5">
    <source>
        <dbReference type="ARBA" id="ARBA00022679"/>
    </source>
</evidence>
<evidence type="ECO:0000256" key="9">
    <source>
        <dbReference type="ARBA" id="ARBA00022840"/>
    </source>
</evidence>
<dbReference type="CDD" id="cd00082">
    <property type="entry name" value="HisKA"/>
    <property type="match status" value="1"/>
</dbReference>
<dbReference type="EC" id="2.7.13.3" evidence="3"/>
<keyword evidence="7" id="KW-0547">Nucleotide-binding</keyword>
<dbReference type="InterPro" id="IPR004358">
    <property type="entry name" value="Sig_transdc_His_kin-like_C"/>
</dbReference>
<dbReference type="CDD" id="cd00075">
    <property type="entry name" value="HATPase"/>
    <property type="match status" value="1"/>
</dbReference>
<dbReference type="InterPro" id="IPR003660">
    <property type="entry name" value="HAMP_dom"/>
</dbReference>
<dbReference type="Gene3D" id="3.30.565.10">
    <property type="entry name" value="Histidine kinase-like ATPase, C-terminal domain"/>
    <property type="match status" value="1"/>
</dbReference>
<dbReference type="EMBL" id="WNDQ01000007">
    <property type="protein sequence ID" value="KAF1023029.1"/>
    <property type="molecule type" value="Genomic_DNA"/>
</dbReference>
<dbReference type="InterPro" id="IPR036890">
    <property type="entry name" value="HATPase_C_sf"/>
</dbReference>
<dbReference type="Pfam" id="PF00512">
    <property type="entry name" value="HisKA"/>
    <property type="match status" value="1"/>
</dbReference>
<dbReference type="InterPro" id="IPR050428">
    <property type="entry name" value="TCS_sensor_his_kinase"/>
</dbReference>
<dbReference type="AlphaFoldDB" id="A0A7V8JRB6"/>
<dbReference type="InterPro" id="IPR013727">
    <property type="entry name" value="2CSK_N"/>
</dbReference>
<evidence type="ECO:0000256" key="4">
    <source>
        <dbReference type="ARBA" id="ARBA00022553"/>
    </source>
</evidence>
<evidence type="ECO:0000256" key="8">
    <source>
        <dbReference type="ARBA" id="ARBA00022777"/>
    </source>
</evidence>
<dbReference type="GO" id="GO:0000155">
    <property type="term" value="F:phosphorelay sensor kinase activity"/>
    <property type="evidence" value="ECO:0007669"/>
    <property type="project" value="InterPro"/>
</dbReference>
<dbReference type="SUPFAM" id="SSF55874">
    <property type="entry name" value="ATPase domain of HSP90 chaperone/DNA topoisomerase II/histidine kinase"/>
    <property type="match status" value="1"/>
</dbReference>
<dbReference type="SMART" id="SM00387">
    <property type="entry name" value="HATPase_c"/>
    <property type="match status" value="1"/>
</dbReference>
<evidence type="ECO:0000313" key="17">
    <source>
        <dbReference type="Proteomes" id="UP000461670"/>
    </source>
</evidence>
<dbReference type="PRINTS" id="PR00344">
    <property type="entry name" value="BCTRLSENSOR"/>
</dbReference>
<keyword evidence="11" id="KW-0902">Two-component regulatory system</keyword>
<evidence type="ECO:0000256" key="1">
    <source>
        <dbReference type="ARBA" id="ARBA00000085"/>
    </source>
</evidence>
<feature type="transmembrane region" description="Helical" evidence="13">
    <location>
        <begin position="20"/>
        <end position="43"/>
    </location>
</feature>
<accession>A0A7V8JRB6</accession>
<name>A0A7V8JRB6_9BURK</name>
<reference evidence="17" key="1">
    <citation type="journal article" date="2020" name="MBio">
        <title>Horizontal gene transfer to a defensive symbiont with a reduced genome amongst a multipartite beetle microbiome.</title>
        <authorList>
            <person name="Waterworth S.C."/>
            <person name="Florez L.V."/>
            <person name="Rees E.R."/>
            <person name="Hertweck C."/>
            <person name="Kaltenpoth M."/>
            <person name="Kwan J.C."/>
        </authorList>
    </citation>
    <scope>NUCLEOTIDE SEQUENCE [LARGE SCALE GENOMIC DNA]</scope>
</reference>
<dbReference type="Gene3D" id="1.10.287.130">
    <property type="match status" value="1"/>
</dbReference>
<keyword evidence="5" id="KW-0808">Transferase</keyword>
<dbReference type="InterPro" id="IPR036097">
    <property type="entry name" value="HisK_dim/P_sf"/>
</dbReference>
<evidence type="ECO:0000259" key="15">
    <source>
        <dbReference type="PROSITE" id="PS50885"/>
    </source>
</evidence>
<dbReference type="Pfam" id="PF02518">
    <property type="entry name" value="HATPase_c"/>
    <property type="match status" value="1"/>
</dbReference>
<dbReference type="GO" id="GO:0005524">
    <property type="term" value="F:ATP binding"/>
    <property type="evidence" value="ECO:0007669"/>
    <property type="project" value="UniProtKB-KW"/>
</dbReference>
<keyword evidence="10 13" id="KW-1133">Transmembrane helix</keyword>
<sequence length="466" mass="51316">MNAGPGRAGLRPYSLRKRLILTTVGSTAVCWLVSLALIVGVAWRETSDVFDDTLEEAARLVAVLSASMQQRGELAGDDDIVMDGSRQRVQLYYQVVSENGAILRRSRHVPDTPFVRHVDDAHAFYNVWLDGRAWRVHALHVRDQDFFVQVAQPWDSRTDLLEEVAERLVWPALALLVLLGAVNWLAIRRLFKPLERMARDIRAKSPDDLRPVAASRADELRPMVTALNGVLARLADALQSERRFTADAVHELRTPLAALRMKIQLLQRTAGPDVAQALQGLAALRADVDRCTALVENLLALARLDPQQPGSLAREAVDARELVQGALDDSAAVCQARQMQVERDVADRALSVHAGLMRSALRNLIDNAARYGRPGGRIRIEAGLRSDGWACIAVRDDGPGVSGQDRQRLTQRFFRALGSQESGSGLGLSIVERIAELHGGRLRLEDGLDGQGLAVIIDWPQPKGSR</sequence>
<comment type="subcellular location">
    <subcellularLocation>
        <location evidence="2">Membrane</location>
        <topology evidence="2">Multi-pass membrane protein</topology>
    </subcellularLocation>
</comment>
<evidence type="ECO:0000256" key="7">
    <source>
        <dbReference type="ARBA" id="ARBA00022741"/>
    </source>
</evidence>
<keyword evidence="8" id="KW-0418">Kinase</keyword>
<keyword evidence="4" id="KW-0597">Phosphoprotein</keyword>
<feature type="domain" description="HAMP" evidence="15">
    <location>
        <begin position="188"/>
        <end position="239"/>
    </location>
</feature>
<feature type="domain" description="Histidine kinase" evidence="14">
    <location>
        <begin position="247"/>
        <end position="463"/>
    </location>
</feature>
<comment type="catalytic activity">
    <reaction evidence="1">
        <text>ATP + protein L-histidine = ADP + protein N-phospho-L-histidine.</text>
        <dbReference type="EC" id="2.7.13.3"/>
    </reaction>
</comment>
<dbReference type="Proteomes" id="UP000461670">
    <property type="component" value="Unassembled WGS sequence"/>
</dbReference>
<evidence type="ECO:0000313" key="16">
    <source>
        <dbReference type="EMBL" id="KAF1023029.1"/>
    </source>
</evidence>
<evidence type="ECO:0000256" key="13">
    <source>
        <dbReference type="SAM" id="Phobius"/>
    </source>
</evidence>
<evidence type="ECO:0000259" key="14">
    <source>
        <dbReference type="PROSITE" id="PS50109"/>
    </source>
</evidence>
<dbReference type="SMART" id="SM00388">
    <property type="entry name" value="HisKA"/>
    <property type="match status" value="1"/>
</dbReference>
<comment type="caution">
    <text evidence="16">The sequence shown here is derived from an EMBL/GenBank/DDBJ whole genome shotgun (WGS) entry which is preliminary data.</text>
</comment>
<gene>
    <name evidence="16" type="primary">qseC_2</name>
    <name evidence="16" type="ORF">GAK30_00719</name>
</gene>
<dbReference type="Gene3D" id="6.10.340.10">
    <property type="match status" value="1"/>
</dbReference>
<dbReference type="GO" id="GO:0005886">
    <property type="term" value="C:plasma membrane"/>
    <property type="evidence" value="ECO:0007669"/>
    <property type="project" value="TreeGrafter"/>
</dbReference>
<evidence type="ECO:0000256" key="11">
    <source>
        <dbReference type="ARBA" id="ARBA00023012"/>
    </source>
</evidence>
<dbReference type="PANTHER" id="PTHR45436:SF14">
    <property type="entry name" value="SENSOR PROTEIN QSEC"/>
    <property type="match status" value="1"/>
</dbReference>
<dbReference type="PANTHER" id="PTHR45436">
    <property type="entry name" value="SENSOR HISTIDINE KINASE YKOH"/>
    <property type="match status" value="1"/>
</dbReference>
<dbReference type="SUPFAM" id="SSF47384">
    <property type="entry name" value="Homodimeric domain of signal transducing histidine kinase"/>
    <property type="match status" value="1"/>
</dbReference>
<organism evidence="16 17">
    <name type="scientific">Paracidovorax wautersii</name>
    <dbReference type="NCBI Taxonomy" id="1177982"/>
    <lineage>
        <taxon>Bacteria</taxon>
        <taxon>Pseudomonadati</taxon>
        <taxon>Pseudomonadota</taxon>
        <taxon>Betaproteobacteria</taxon>
        <taxon>Burkholderiales</taxon>
        <taxon>Comamonadaceae</taxon>
        <taxon>Paracidovorax</taxon>
    </lineage>
</organism>
<protein>
    <recommendedName>
        <fullName evidence="3">histidine kinase</fullName>
        <ecNumber evidence="3">2.7.13.3</ecNumber>
    </recommendedName>
</protein>
<evidence type="ECO:0000256" key="2">
    <source>
        <dbReference type="ARBA" id="ARBA00004141"/>
    </source>
</evidence>
<evidence type="ECO:0000256" key="3">
    <source>
        <dbReference type="ARBA" id="ARBA00012438"/>
    </source>
</evidence>
<dbReference type="InterPro" id="IPR003594">
    <property type="entry name" value="HATPase_dom"/>
</dbReference>
<keyword evidence="9" id="KW-0067">ATP-binding</keyword>
<evidence type="ECO:0000256" key="10">
    <source>
        <dbReference type="ARBA" id="ARBA00022989"/>
    </source>
</evidence>
<dbReference type="PROSITE" id="PS50109">
    <property type="entry name" value="HIS_KIN"/>
    <property type="match status" value="1"/>
</dbReference>
<evidence type="ECO:0000256" key="12">
    <source>
        <dbReference type="ARBA" id="ARBA00023136"/>
    </source>
</evidence>
<dbReference type="PROSITE" id="PS50885">
    <property type="entry name" value="HAMP"/>
    <property type="match status" value="1"/>
</dbReference>
<feature type="transmembrane region" description="Helical" evidence="13">
    <location>
        <begin position="168"/>
        <end position="187"/>
    </location>
</feature>
<proteinExistence type="predicted"/>
<keyword evidence="6 13" id="KW-0812">Transmembrane</keyword>
<dbReference type="InterPro" id="IPR003661">
    <property type="entry name" value="HisK_dim/P_dom"/>
</dbReference>
<evidence type="ECO:0000256" key="6">
    <source>
        <dbReference type="ARBA" id="ARBA00022692"/>
    </source>
</evidence>
<dbReference type="InterPro" id="IPR005467">
    <property type="entry name" value="His_kinase_dom"/>
</dbReference>
<keyword evidence="12 13" id="KW-0472">Membrane</keyword>
<dbReference type="Pfam" id="PF08521">
    <property type="entry name" value="2CSK_N"/>
    <property type="match status" value="1"/>
</dbReference>